<evidence type="ECO:0000313" key="4">
    <source>
        <dbReference type="WBParaSite" id="ECPE_0000153701-mRNA-1"/>
    </source>
</evidence>
<keyword evidence="3" id="KW-1185">Reference proteome</keyword>
<name>A0A183A3K2_9TREM</name>
<dbReference type="AlphaFoldDB" id="A0A183A3K2"/>
<dbReference type="EMBL" id="UZAN01010605">
    <property type="protein sequence ID" value="VDP40776.1"/>
    <property type="molecule type" value="Genomic_DNA"/>
</dbReference>
<protein>
    <submittedName>
        <fullName evidence="2 4">Uncharacterized protein</fullName>
    </submittedName>
</protein>
<evidence type="ECO:0000313" key="3">
    <source>
        <dbReference type="Proteomes" id="UP000272942"/>
    </source>
</evidence>
<proteinExistence type="predicted"/>
<evidence type="ECO:0000313" key="2">
    <source>
        <dbReference type="EMBL" id="VDP40776.1"/>
    </source>
</evidence>
<feature type="region of interest" description="Disordered" evidence="1">
    <location>
        <begin position="11"/>
        <end position="92"/>
    </location>
</feature>
<feature type="compositionally biased region" description="Polar residues" evidence="1">
    <location>
        <begin position="83"/>
        <end position="92"/>
    </location>
</feature>
<sequence length="92" mass="10318">MCCRCARAVVSYRESDDQDDDKGTSDHSGSKFNPSKSVNRRRLAYSTDEDADPREEKSSASQTNESDVDRPPTPVSKRIKGNAQYSSARRRC</sequence>
<reference evidence="2 3" key="2">
    <citation type="submission" date="2018-11" db="EMBL/GenBank/DDBJ databases">
        <authorList>
            <consortium name="Pathogen Informatics"/>
        </authorList>
    </citation>
    <scope>NUCLEOTIDE SEQUENCE [LARGE SCALE GENOMIC DNA]</scope>
    <source>
        <strain evidence="2 3">Egypt</strain>
    </source>
</reference>
<evidence type="ECO:0000256" key="1">
    <source>
        <dbReference type="SAM" id="MobiDB-lite"/>
    </source>
</evidence>
<gene>
    <name evidence="2" type="ORF">ECPE_LOCUS1535</name>
</gene>
<dbReference type="Proteomes" id="UP000272942">
    <property type="component" value="Unassembled WGS sequence"/>
</dbReference>
<dbReference type="WBParaSite" id="ECPE_0000153701-mRNA-1">
    <property type="protein sequence ID" value="ECPE_0000153701-mRNA-1"/>
    <property type="gene ID" value="ECPE_0000153701"/>
</dbReference>
<accession>A0A183A3K2</accession>
<reference evidence="4" key="1">
    <citation type="submission" date="2016-06" db="UniProtKB">
        <authorList>
            <consortium name="WormBaseParasite"/>
        </authorList>
    </citation>
    <scope>IDENTIFICATION</scope>
</reference>
<organism evidence="4">
    <name type="scientific">Echinostoma caproni</name>
    <dbReference type="NCBI Taxonomy" id="27848"/>
    <lineage>
        <taxon>Eukaryota</taxon>
        <taxon>Metazoa</taxon>
        <taxon>Spiralia</taxon>
        <taxon>Lophotrochozoa</taxon>
        <taxon>Platyhelminthes</taxon>
        <taxon>Trematoda</taxon>
        <taxon>Digenea</taxon>
        <taxon>Plagiorchiida</taxon>
        <taxon>Echinostomata</taxon>
        <taxon>Echinostomatoidea</taxon>
        <taxon>Echinostomatidae</taxon>
        <taxon>Echinostoma</taxon>
    </lineage>
</organism>